<proteinExistence type="predicted"/>
<reference evidence="1 2" key="1">
    <citation type="submission" date="2015-06" db="EMBL/GenBank/DDBJ databases">
        <title>Survival trade-offs in plant roots during colonization by closely related pathogenic and mutualistic fungi.</title>
        <authorList>
            <person name="Hacquard S."/>
            <person name="Kracher B."/>
            <person name="Hiruma K."/>
            <person name="Weinman A."/>
            <person name="Muench P."/>
            <person name="Garrido Oter R."/>
            <person name="Ver Loren van Themaat E."/>
            <person name="Dallerey J.-F."/>
            <person name="Damm U."/>
            <person name="Henrissat B."/>
            <person name="Lespinet O."/>
            <person name="Thon M."/>
            <person name="Kemen E."/>
            <person name="McHardy A.C."/>
            <person name="Schulze-Lefert P."/>
            <person name="O'Connell R.J."/>
        </authorList>
    </citation>
    <scope>NUCLEOTIDE SEQUENCE [LARGE SCALE GENOMIC DNA]</scope>
    <source>
        <strain evidence="1 2">MAFF 238704</strain>
    </source>
</reference>
<keyword evidence="2" id="KW-1185">Reference proteome</keyword>
<name>A0A167BB12_COLIC</name>
<evidence type="ECO:0000313" key="2">
    <source>
        <dbReference type="Proteomes" id="UP000076584"/>
    </source>
</evidence>
<dbReference type="EMBL" id="LFIW01001756">
    <property type="protein sequence ID" value="KZL81104.1"/>
    <property type="molecule type" value="Genomic_DNA"/>
</dbReference>
<protein>
    <submittedName>
        <fullName evidence="1">Uncharacterized protein</fullName>
    </submittedName>
</protein>
<gene>
    <name evidence="1" type="ORF">CI238_12519</name>
</gene>
<dbReference type="AlphaFoldDB" id="A0A167BB12"/>
<comment type="caution">
    <text evidence="1">The sequence shown here is derived from an EMBL/GenBank/DDBJ whole genome shotgun (WGS) entry which is preliminary data.</text>
</comment>
<evidence type="ECO:0000313" key="1">
    <source>
        <dbReference type="EMBL" id="KZL81104.1"/>
    </source>
</evidence>
<dbReference type="Proteomes" id="UP000076584">
    <property type="component" value="Unassembled WGS sequence"/>
</dbReference>
<accession>A0A167BB12</accession>
<sequence>MSLPNVRNTNVRLAAGTESVLEDGSVTTVRPSRGDWPESQRLIPRQAPRITNANAFLQKLWVPRLPNGMEKETERSRQRALHTSVMEAIKLPGILLGPDGYFSSGRGPRDLKASLDVDRCTIHIQVTHANQVDLNGNGTYKAAYSALILGGWLVHIEAHPQPEVSDADSSNIIYPDSGAHQPVDLVPGELRQNGFTSLHLCTGRTRTKIPAVDGIEAQAHSSAFWEMQVESLHA</sequence>
<organism evidence="1 2">
    <name type="scientific">Colletotrichum incanum</name>
    <name type="common">Soybean anthracnose fungus</name>
    <dbReference type="NCBI Taxonomy" id="1573173"/>
    <lineage>
        <taxon>Eukaryota</taxon>
        <taxon>Fungi</taxon>
        <taxon>Dikarya</taxon>
        <taxon>Ascomycota</taxon>
        <taxon>Pezizomycotina</taxon>
        <taxon>Sordariomycetes</taxon>
        <taxon>Hypocreomycetidae</taxon>
        <taxon>Glomerellales</taxon>
        <taxon>Glomerellaceae</taxon>
        <taxon>Colletotrichum</taxon>
        <taxon>Colletotrichum spaethianum species complex</taxon>
    </lineage>
</organism>